<accession>A0A4Q7V389</accession>
<organism evidence="1 2">
    <name type="scientific">Pseudonocardia sediminis</name>
    <dbReference type="NCBI Taxonomy" id="1397368"/>
    <lineage>
        <taxon>Bacteria</taxon>
        <taxon>Bacillati</taxon>
        <taxon>Actinomycetota</taxon>
        <taxon>Actinomycetes</taxon>
        <taxon>Pseudonocardiales</taxon>
        <taxon>Pseudonocardiaceae</taxon>
        <taxon>Pseudonocardia</taxon>
    </lineage>
</organism>
<dbReference type="InterPro" id="IPR024520">
    <property type="entry name" value="DUF3558"/>
</dbReference>
<comment type="caution">
    <text evidence="1">The sequence shown here is derived from an EMBL/GenBank/DDBJ whole genome shotgun (WGS) entry which is preliminary data.</text>
</comment>
<dbReference type="Pfam" id="PF12079">
    <property type="entry name" value="DUF3558"/>
    <property type="match status" value="1"/>
</dbReference>
<gene>
    <name evidence="1" type="ORF">EV383_4952</name>
</gene>
<reference evidence="1 2" key="1">
    <citation type="submission" date="2019-02" db="EMBL/GenBank/DDBJ databases">
        <title>Sequencing the genomes of 1000 actinobacteria strains.</title>
        <authorList>
            <person name="Klenk H.-P."/>
        </authorList>
    </citation>
    <scope>NUCLEOTIDE SEQUENCE [LARGE SCALE GENOMIC DNA]</scope>
    <source>
        <strain evidence="1 2">DSM 45779</strain>
    </source>
</reference>
<dbReference type="Proteomes" id="UP000291591">
    <property type="component" value="Unassembled WGS sequence"/>
</dbReference>
<dbReference type="EMBL" id="SHKL01000001">
    <property type="protein sequence ID" value="RZT88018.1"/>
    <property type="molecule type" value="Genomic_DNA"/>
</dbReference>
<name>A0A4Q7V389_PSEST</name>
<evidence type="ECO:0000313" key="1">
    <source>
        <dbReference type="EMBL" id="RZT88018.1"/>
    </source>
</evidence>
<sequence length="180" mass="18403">MTVLALAGCGSAPEVPSPFPPRPADLRVTGLRACDSVDADDSALLGIVDTTPDPFGQGANNCVLSGPDGQVWTVRIQPGIPARNRVPGDPAYVEGDLKLVGHRVTSVDGYGAVEGVAEESPPGASCALVVDTDPDASFVLTYESYARPAGPPGGSREAGCARASQVASMVVVSAQERDRT</sequence>
<keyword evidence="2" id="KW-1185">Reference proteome</keyword>
<evidence type="ECO:0008006" key="3">
    <source>
        <dbReference type="Google" id="ProtNLM"/>
    </source>
</evidence>
<protein>
    <recommendedName>
        <fullName evidence="3">DUF3558 domain-containing protein</fullName>
    </recommendedName>
</protein>
<evidence type="ECO:0000313" key="2">
    <source>
        <dbReference type="Proteomes" id="UP000291591"/>
    </source>
</evidence>
<dbReference type="AlphaFoldDB" id="A0A4Q7V389"/>
<proteinExistence type="predicted"/>